<comment type="caution">
    <text evidence="2">The sequence shown here is derived from an EMBL/GenBank/DDBJ whole genome shotgun (WGS) entry which is preliminary data.</text>
</comment>
<organism evidence="2 3">
    <name type="scientific">Levilactobacillus zymae</name>
    <dbReference type="NCBI Taxonomy" id="267363"/>
    <lineage>
        <taxon>Bacteria</taxon>
        <taxon>Bacillati</taxon>
        <taxon>Bacillota</taxon>
        <taxon>Bacilli</taxon>
        <taxon>Lactobacillales</taxon>
        <taxon>Lactobacillaceae</taxon>
        <taxon>Levilactobacillus</taxon>
    </lineage>
</organism>
<keyword evidence="1" id="KW-1133">Transmembrane helix</keyword>
<feature type="transmembrane region" description="Helical" evidence="1">
    <location>
        <begin position="52"/>
        <end position="69"/>
    </location>
</feature>
<sequence>MATFQESLRVLWRPKLHRANLLVGLYLITVVVSLGVQVWLDGVTEMDVPGTFLAFAGVWGLVTLIDLARRGSRELVSVTYRLMPVREWQLYLASLVSSFMADVYVLVVGLSLTVIGFNWPWLDQHERDQVRNFILSNSGASSYRDASLYLALGYLAAMVVLVTLWVWAAVILVQFIVTTISAFLPNFQQKLVKIGLAILLVYAGIMAVSWGLDVQTRIVGHVSDTAQDWISLAVPVFWTVVMSGVNVYLMRHWVEARV</sequence>
<keyword evidence="1" id="KW-0472">Membrane</keyword>
<feature type="transmembrane region" description="Helical" evidence="1">
    <location>
        <begin position="230"/>
        <end position="249"/>
    </location>
</feature>
<feature type="transmembrane region" description="Helical" evidence="1">
    <location>
        <begin position="21"/>
        <end position="40"/>
    </location>
</feature>
<feature type="transmembrane region" description="Helical" evidence="1">
    <location>
        <begin position="90"/>
        <end position="117"/>
    </location>
</feature>
<evidence type="ECO:0000313" key="3">
    <source>
        <dbReference type="Proteomes" id="UP000321794"/>
    </source>
</evidence>
<gene>
    <name evidence="2" type="ORF">LZY01_21300</name>
</gene>
<evidence type="ECO:0000313" key="2">
    <source>
        <dbReference type="EMBL" id="GEO72962.1"/>
    </source>
</evidence>
<evidence type="ECO:0008006" key="4">
    <source>
        <dbReference type="Google" id="ProtNLM"/>
    </source>
</evidence>
<reference evidence="2 3" key="1">
    <citation type="submission" date="2019-07" db="EMBL/GenBank/DDBJ databases">
        <title>Whole genome shotgun sequence of Lactobacillus zymae NBRC 107157.</title>
        <authorList>
            <person name="Hosoyama A."/>
            <person name="Uohara A."/>
            <person name="Ohji S."/>
            <person name="Ichikawa N."/>
        </authorList>
    </citation>
    <scope>NUCLEOTIDE SEQUENCE [LARGE SCALE GENOMIC DNA]</scope>
    <source>
        <strain evidence="2 3">NBRC 107157</strain>
    </source>
</reference>
<evidence type="ECO:0000256" key="1">
    <source>
        <dbReference type="SAM" id="Phobius"/>
    </source>
</evidence>
<keyword evidence="1" id="KW-0812">Transmembrane</keyword>
<protein>
    <recommendedName>
        <fullName evidence="4">ABC transporter permease</fullName>
    </recommendedName>
</protein>
<feature type="transmembrane region" description="Helical" evidence="1">
    <location>
        <begin position="151"/>
        <end position="184"/>
    </location>
</feature>
<name>A0ABQ0WZX1_9LACO</name>
<dbReference type="RefSeq" id="WP_057733876.1">
    <property type="nucleotide sequence ID" value="NZ_BJZK01000032.1"/>
</dbReference>
<keyword evidence="3" id="KW-1185">Reference proteome</keyword>
<dbReference type="EMBL" id="BJZK01000032">
    <property type="protein sequence ID" value="GEO72962.1"/>
    <property type="molecule type" value="Genomic_DNA"/>
</dbReference>
<feature type="transmembrane region" description="Helical" evidence="1">
    <location>
        <begin position="191"/>
        <end position="210"/>
    </location>
</feature>
<accession>A0ABQ0WZX1</accession>
<proteinExistence type="predicted"/>
<dbReference type="Proteomes" id="UP000321794">
    <property type="component" value="Unassembled WGS sequence"/>
</dbReference>